<evidence type="ECO:0000259" key="2">
    <source>
        <dbReference type="Pfam" id="PF00884"/>
    </source>
</evidence>
<dbReference type="GO" id="GO:0004065">
    <property type="term" value="F:arylsulfatase activity"/>
    <property type="evidence" value="ECO:0007669"/>
    <property type="project" value="TreeGrafter"/>
</dbReference>
<dbReference type="PANTHER" id="PTHR42693:SF33">
    <property type="entry name" value="ARYLSULFATASE"/>
    <property type="match status" value="1"/>
</dbReference>
<evidence type="ECO:0000313" key="3">
    <source>
        <dbReference type="EMBL" id="EJK67086.1"/>
    </source>
</evidence>
<dbReference type="OrthoDB" id="195633at2759"/>
<feature type="domain" description="Sulfatase N-terminal" evidence="2">
    <location>
        <begin position="62"/>
        <end position="242"/>
    </location>
</feature>
<dbReference type="PANTHER" id="PTHR42693">
    <property type="entry name" value="ARYLSULFATASE FAMILY MEMBER"/>
    <property type="match status" value="1"/>
</dbReference>
<name>K0T1E0_THAOC</name>
<dbReference type="Gene3D" id="3.40.720.10">
    <property type="entry name" value="Alkaline Phosphatase, subunit A"/>
    <property type="match status" value="1"/>
</dbReference>
<gene>
    <name evidence="3" type="ORF">THAOC_11926</name>
</gene>
<keyword evidence="4" id="KW-1185">Reference proteome</keyword>
<dbReference type="Proteomes" id="UP000266841">
    <property type="component" value="Unassembled WGS sequence"/>
</dbReference>
<protein>
    <recommendedName>
        <fullName evidence="2">Sulfatase N-terminal domain-containing protein</fullName>
    </recommendedName>
</protein>
<dbReference type="eggNOG" id="KOG3867">
    <property type="taxonomic scope" value="Eukaryota"/>
</dbReference>
<evidence type="ECO:0000256" key="1">
    <source>
        <dbReference type="ARBA" id="ARBA00008779"/>
    </source>
</evidence>
<reference evidence="3 4" key="1">
    <citation type="journal article" date="2012" name="Genome Biol.">
        <title>Genome and low-iron response of an oceanic diatom adapted to chronic iron limitation.</title>
        <authorList>
            <person name="Lommer M."/>
            <person name="Specht M."/>
            <person name="Roy A.S."/>
            <person name="Kraemer L."/>
            <person name="Andreson R."/>
            <person name="Gutowska M.A."/>
            <person name="Wolf J."/>
            <person name="Bergner S.V."/>
            <person name="Schilhabel M.B."/>
            <person name="Klostermeier U.C."/>
            <person name="Beiko R.G."/>
            <person name="Rosenstiel P."/>
            <person name="Hippler M."/>
            <person name="Laroche J."/>
        </authorList>
    </citation>
    <scope>NUCLEOTIDE SEQUENCE [LARGE SCALE GENOMIC DNA]</scope>
    <source>
        <strain evidence="3 4">CCMP1005</strain>
    </source>
</reference>
<dbReference type="Pfam" id="PF00884">
    <property type="entry name" value="Sulfatase"/>
    <property type="match status" value="1"/>
</dbReference>
<dbReference type="InterPro" id="IPR050738">
    <property type="entry name" value="Sulfatase"/>
</dbReference>
<dbReference type="SUPFAM" id="SSF53649">
    <property type="entry name" value="Alkaline phosphatase-like"/>
    <property type="match status" value="1"/>
</dbReference>
<dbReference type="Gene3D" id="3.30.1120.10">
    <property type="match status" value="1"/>
</dbReference>
<sequence>MLTWALTFIQLDEIDKYEERYSCGWDEVRKQRHARLIEQKIIPSGWTCSPRDEFSPPWEDESVNQQWEAQRMAVYAAQVSIMDKGIGRIIETLRETNQYEDTCIMFLSDNGGCAEHLKENGEESCFPEHYTGNTREGLPIRVGNTQDLNPGSEDTFMSYGLPWANCSNSPFRLFKAFVHEGGISTPFIVSWPRGMIELGGTHLKQQSPGGAEKERKKRAKQLVHSPWILMDIVATIYDLAGISIPAELEGQSFLPLLTDCKELERENPMFWEHQGNCAVRLGDWKLVNRRCAEKSKSWELYNMKEDRTELVNLASKHPERVIEMMALWQHWAERVGVKAWPLQPIPEDERDWSNVPWDW</sequence>
<accession>K0T1E0</accession>
<comment type="caution">
    <text evidence="3">The sequence shown here is derived from an EMBL/GenBank/DDBJ whole genome shotgun (WGS) entry which is preliminary data.</text>
</comment>
<evidence type="ECO:0000313" key="4">
    <source>
        <dbReference type="Proteomes" id="UP000266841"/>
    </source>
</evidence>
<organism evidence="3 4">
    <name type="scientific">Thalassiosira oceanica</name>
    <name type="common">Marine diatom</name>
    <dbReference type="NCBI Taxonomy" id="159749"/>
    <lineage>
        <taxon>Eukaryota</taxon>
        <taxon>Sar</taxon>
        <taxon>Stramenopiles</taxon>
        <taxon>Ochrophyta</taxon>
        <taxon>Bacillariophyta</taxon>
        <taxon>Coscinodiscophyceae</taxon>
        <taxon>Thalassiosirophycidae</taxon>
        <taxon>Thalassiosirales</taxon>
        <taxon>Thalassiosiraceae</taxon>
        <taxon>Thalassiosira</taxon>
    </lineage>
</organism>
<dbReference type="AlphaFoldDB" id="K0T1E0"/>
<comment type="similarity">
    <text evidence="1">Belongs to the sulfatase family.</text>
</comment>
<dbReference type="InterPro" id="IPR000917">
    <property type="entry name" value="Sulfatase_N"/>
</dbReference>
<dbReference type="InterPro" id="IPR017850">
    <property type="entry name" value="Alkaline_phosphatase_core_sf"/>
</dbReference>
<proteinExistence type="inferred from homology"/>
<dbReference type="EMBL" id="AGNL01013695">
    <property type="protein sequence ID" value="EJK67086.1"/>
    <property type="molecule type" value="Genomic_DNA"/>
</dbReference>